<feature type="domain" description="PTS EIIA type-2" evidence="2">
    <location>
        <begin position="496"/>
        <end position="638"/>
    </location>
</feature>
<dbReference type="InterPro" id="IPR011608">
    <property type="entry name" value="PRD"/>
</dbReference>
<dbReference type="InterPro" id="IPR002178">
    <property type="entry name" value="PTS_EIIA_type-2_dom"/>
</dbReference>
<dbReference type="InterPro" id="IPR050661">
    <property type="entry name" value="BglG_antiterminators"/>
</dbReference>
<dbReference type="Gene3D" id="1.10.1790.10">
    <property type="entry name" value="PRD domain"/>
    <property type="match status" value="1"/>
</dbReference>
<dbReference type="InterPro" id="IPR036390">
    <property type="entry name" value="WH_DNA-bd_sf"/>
</dbReference>
<dbReference type="InterPro" id="IPR036388">
    <property type="entry name" value="WH-like_DNA-bd_sf"/>
</dbReference>
<sequence length="642" mass="76132">MKNMFTKRQLRILELIIRNSYGITGSRMAEVLSVSSRTIRSDIVVINTILKEYDFMIKSSSKKGYYIDNEKYQDMCSFIRPYLSKSLDDKNRMYAIVGRVLFDGKQYFLDLSEELDLSEQTLYKVCQKIKNYFVRQYNFNYFVIKSEYIDINCKEEEVRQLLLQLTIELIMSKRSDYLIQIELLLNDNFFDNEYQKILNIIKEKAESIYMVIEGQSLDMIALAFYMMIVRNRSQFYIENPISNKAAYSFVDLMIEELSNCDFEINENDGLLLNDFCWGIKMSCANDQINISSQCYEVLSEFCQKVADRFHVYFLESTETIQYLSTHIEYMIRRIETKYELKNPIIYEIKKMYPVSYEIAIVLSDVIYKHVKCYPNDDELSYITLYIENFLHNYNRKLRVVIVSEARPGLNYMIESWLKNNFSYRMNFYGFVTLHDLDTFIKNNHIDIVISSRRITQSMKIPYYVIEGIPNKRDFELLTSLVHRISDNNQFEEIVKELFSPEIIQYFNHNEDFNDVILQLSKQLYQNGYIENVEDFSQRVIERETLYSTVINSKIALPHPLINKEKKSGVAVGILKNPISLNNKDVKLVFLLAFNKEDDIEMCYLLDFIRRISLNKENSIELTSSNNSKQFLQKIVYLSKNIQ</sequence>
<dbReference type="Pfam" id="PF08279">
    <property type="entry name" value="HTH_11"/>
    <property type="match status" value="1"/>
</dbReference>
<name>A0A2T3G5X0_9FIRM</name>
<evidence type="ECO:0000259" key="3">
    <source>
        <dbReference type="PROSITE" id="PS51372"/>
    </source>
</evidence>
<evidence type="ECO:0000313" key="5">
    <source>
        <dbReference type="Proteomes" id="UP000240974"/>
    </source>
</evidence>
<proteinExistence type="predicted"/>
<protein>
    <submittedName>
        <fullName evidence="4">Uncharacterized protein</fullName>
    </submittedName>
</protein>
<dbReference type="SUPFAM" id="SSF55804">
    <property type="entry name" value="Phoshotransferase/anion transport protein"/>
    <property type="match status" value="1"/>
</dbReference>
<dbReference type="InterPro" id="IPR036634">
    <property type="entry name" value="PRD_sf"/>
</dbReference>
<gene>
    <name evidence="4" type="ORF">C7U54_01855</name>
</gene>
<dbReference type="InterPro" id="IPR016152">
    <property type="entry name" value="PTrfase/Anion_transptr"/>
</dbReference>
<keyword evidence="5" id="KW-1185">Reference proteome</keyword>
<dbReference type="Proteomes" id="UP000240974">
    <property type="component" value="Unassembled WGS sequence"/>
</dbReference>
<dbReference type="SUPFAM" id="SSF46785">
    <property type="entry name" value="Winged helix' DNA-binding domain"/>
    <property type="match status" value="1"/>
</dbReference>
<dbReference type="Gene3D" id="3.40.50.2300">
    <property type="match status" value="1"/>
</dbReference>
<dbReference type="Pfam" id="PF00359">
    <property type="entry name" value="PTS_EIIA_2"/>
    <property type="match status" value="1"/>
</dbReference>
<dbReference type="AlphaFoldDB" id="A0A2T3G5X0"/>
<dbReference type="GO" id="GO:0006355">
    <property type="term" value="P:regulation of DNA-templated transcription"/>
    <property type="evidence" value="ECO:0007669"/>
    <property type="project" value="InterPro"/>
</dbReference>
<keyword evidence="1" id="KW-0677">Repeat</keyword>
<comment type="caution">
    <text evidence="4">The sequence shown here is derived from an EMBL/GenBank/DDBJ whole genome shotgun (WGS) entry which is preliminary data.</text>
</comment>
<dbReference type="Pfam" id="PF00874">
    <property type="entry name" value="PRD"/>
    <property type="match status" value="1"/>
</dbReference>
<feature type="domain" description="PRD" evidence="3">
    <location>
        <begin position="289"/>
        <end position="396"/>
    </location>
</feature>
<dbReference type="Gene3D" id="1.10.10.10">
    <property type="entry name" value="Winged helix-like DNA-binding domain superfamily/Winged helix DNA-binding domain"/>
    <property type="match status" value="1"/>
</dbReference>
<evidence type="ECO:0000313" key="4">
    <source>
        <dbReference type="EMBL" id="PST42909.1"/>
    </source>
</evidence>
<dbReference type="Gene3D" id="3.40.930.10">
    <property type="entry name" value="Mannitol-specific EII, Chain A"/>
    <property type="match status" value="1"/>
</dbReference>
<evidence type="ECO:0000256" key="1">
    <source>
        <dbReference type="ARBA" id="ARBA00022737"/>
    </source>
</evidence>
<evidence type="ECO:0000259" key="2">
    <source>
        <dbReference type="PROSITE" id="PS51094"/>
    </source>
</evidence>
<dbReference type="PANTHER" id="PTHR30185:SF12">
    <property type="entry name" value="TRANSCRIPTIONAL REGULATOR MANR"/>
    <property type="match status" value="1"/>
</dbReference>
<accession>A0A2T3G5X0</accession>
<dbReference type="PROSITE" id="PS51094">
    <property type="entry name" value="PTS_EIIA_TYPE_2"/>
    <property type="match status" value="1"/>
</dbReference>
<organism evidence="4 5">
    <name type="scientific">Faecalibacillus intestinalis</name>
    <dbReference type="NCBI Taxonomy" id="1982626"/>
    <lineage>
        <taxon>Bacteria</taxon>
        <taxon>Bacillati</taxon>
        <taxon>Bacillota</taxon>
        <taxon>Erysipelotrichia</taxon>
        <taxon>Erysipelotrichales</taxon>
        <taxon>Coprobacillaceae</taxon>
        <taxon>Faecalibacillus</taxon>
    </lineage>
</organism>
<dbReference type="InterPro" id="IPR013196">
    <property type="entry name" value="HTH_11"/>
</dbReference>
<dbReference type="PANTHER" id="PTHR30185">
    <property type="entry name" value="CRYPTIC BETA-GLUCOSIDE BGL OPERON ANTITERMINATOR"/>
    <property type="match status" value="1"/>
</dbReference>
<dbReference type="SUPFAM" id="SSF63520">
    <property type="entry name" value="PTS-regulatory domain, PRD"/>
    <property type="match status" value="1"/>
</dbReference>
<reference evidence="4 5" key="1">
    <citation type="journal article" date="2019" name="Int. J. Syst. Evol. Microbiol.">
        <title>Faecalibacillus intestinalis gen. nov., sp. nov. and Faecalibacillus faecis sp. nov., isolated from human faeces.</title>
        <authorList>
            <person name="Seo B."/>
            <person name="Jeon K."/>
            <person name="Baek I."/>
            <person name="Lee Y.M."/>
            <person name="Baek K."/>
            <person name="Ko G."/>
        </authorList>
    </citation>
    <scope>NUCLEOTIDE SEQUENCE [LARGE SCALE GENOMIC DNA]</scope>
    <source>
        <strain evidence="4 5">SNUG30099</strain>
    </source>
</reference>
<dbReference type="EMBL" id="PYLQ01000002">
    <property type="protein sequence ID" value="PST42909.1"/>
    <property type="molecule type" value="Genomic_DNA"/>
</dbReference>
<dbReference type="PROSITE" id="PS51372">
    <property type="entry name" value="PRD_2"/>
    <property type="match status" value="1"/>
</dbReference>